<dbReference type="SMART" id="SM00671">
    <property type="entry name" value="SEL1"/>
    <property type="match status" value="4"/>
</dbReference>
<dbReference type="InterPro" id="IPR011990">
    <property type="entry name" value="TPR-like_helical_dom_sf"/>
</dbReference>
<dbReference type="EMBL" id="WOFE01000006">
    <property type="protein sequence ID" value="MBM5572315.1"/>
    <property type="molecule type" value="Genomic_DNA"/>
</dbReference>
<dbReference type="Pfam" id="PF08238">
    <property type="entry name" value="Sel1"/>
    <property type="match status" value="4"/>
</dbReference>
<reference evidence="2 3" key="1">
    <citation type="submission" date="2019-11" db="EMBL/GenBank/DDBJ databases">
        <title>Novel Deefgea species.</title>
        <authorList>
            <person name="Han J.-H."/>
        </authorList>
    </citation>
    <scope>NUCLEOTIDE SEQUENCE [LARGE SCALE GENOMIC DNA]</scope>
    <source>
        <strain evidence="2 3">LMG 24817</strain>
    </source>
</reference>
<evidence type="ECO:0000313" key="2">
    <source>
        <dbReference type="EMBL" id="MBM5572315.1"/>
    </source>
</evidence>
<dbReference type="Proteomes" id="UP001195660">
    <property type="component" value="Unassembled WGS sequence"/>
</dbReference>
<feature type="chain" id="PRO_5045205009" evidence="1">
    <location>
        <begin position="23"/>
        <end position="245"/>
    </location>
</feature>
<dbReference type="SUPFAM" id="SSF81901">
    <property type="entry name" value="HCP-like"/>
    <property type="match status" value="1"/>
</dbReference>
<accession>A0ABS2CDW9</accession>
<dbReference type="PANTHER" id="PTHR11102">
    <property type="entry name" value="SEL-1-LIKE PROTEIN"/>
    <property type="match status" value="1"/>
</dbReference>
<evidence type="ECO:0000313" key="3">
    <source>
        <dbReference type="Proteomes" id="UP001195660"/>
    </source>
</evidence>
<gene>
    <name evidence="2" type="ORF">GM173_12120</name>
</gene>
<comment type="caution">
    <text evidence="2">The sequence shown here is derived from an EMBL/GenBank/DDBJ whole genome shotgun (WGS) entry which is preliminary data.</text>
</comment>
<name>A0ABS2CDW9_9NEIS</name>
<evidence type="ECO:0000256" key="1">
    <source>
        <dbReference type="SAM" id="SignalP"/>
    </source>
</evidence>
<dbReference type="InterPro" id="IPR050767">
    <property type="entry name" value="Sel1_AlgK"/>
</dbReference>
<proteinExistence type="predicted"/>
<dbReference type="PANTHER" id="PTHR11102:SF160">
    <property type="entry name" value="ERAD-ASSOCIATED E3 UBIQUITIN-PROTEIN LIGASE COMPONENT HRD3"/>
    <property type="match status" value="1"/>
</dbReference>
<keyword evidence="1" id="KW-0732">Signal</keyword>
<dbReference type="Gene3D" id="1.25.40.10">
    <property type="entry name" value="Tetratricopeptide repeat domain"/>
    <property type="match status" value="2"/>
</dbReference>
<feature type="signal peptide" evidence="1">
    <location>
        <begin position="1"/>
        <end position="22"/>
    </location>
</feature>
<protein>
    <submittedName>
        <fullName evidence="2">Sel1 repeat family protein</fullName>
    </submittedName>
</protein>
<dbReference type="RefSeq" id="WP_203571644.1">
    <property type="nucleotide sequence ID" value="NZ_WOFE01000006.1"/>
</dbReference>
<dbReference type="InterPro" id="IPR006597">
    <property type="entry name" value="Sel1-like"/>
</dbReference>
<sequence length="245" mass="26629">MKIKHTLLALLVAGLISTPASAGYDEGVTAYTAKDYTLAFSEFSAAAAKGDAKSQFSLGVMHYENRGIPIDYAQALSWFSKSAEQGYAPAQHNLGIMYNNGEGVKIDYSQAVSWFRKAAQQGHAPAQQSLGLIYYNGEGVKIDYSQAVSWFRKAAEQGHAQAYNTLGVIYYNGQGVPRDVIVAYALINASTVIDGSTANTTSRNNRDALKKGMTFKQISAGQQLSRELLKPSNFLNALDTYLRDT</sequence>
<keyword evidence="3" id="KW-1185">Reference proteome</keyword>
<organism evidence="2 3">
    <name type="scientific">Deefgea chitinilytica</name>
    <dbReference type="NCBI Taxonomy" id="570276"/>
    <lineage>
        <taxon>Bacteria</taxon>
        <taxon>Pseudomonadati</taxon>
        <taxon>Pseudomonadota</taxon>
        <taxon>Betaproteobacteria</taxon>
        <taxon>Neisseriales</taxon>
        <taxon>Chitinibacteraceae</taxon>
        <taxon>Deefgea</taxon>
    </lineage>
</organism>